<keyword evidence="12" id="KW-0482">Metalloprotease</keyword>
<organism evidence="17 18">
    <name type="scientific">Massarina eburnea CBS 473.64</name>
    <dbReference type="NCBI Taxonomy" id="1395130"/>
    <lineage>
        <taxon>Eukaryota</taxon>
        <taxon>Fungi</taxon>
        <taxon>Dikarya</taxon>
        <taxon>Ascomycota</taxon>
        <taxon>Pezizomycotina</taxon>
        <taxon>Dothideomycetes</taxon>
        <taxon>Pleosporomycetidae</taxon>
        <taxon>Pleosporales</taxon>
        <taxon>Massarineae</taxon>
        <taxon>Massarinaceae</taxon>
        <taxon>Massarina</taxon>
    </lineage>
</organism>
<comment type="similarity">
    <text evidence="3">Belongs to the peptidase M28 family. M28A subfamily.</text>
</comment>
<dbReference type="GO" id="GO:0046872">
    <property type="term" value="F:metal ion binding"/>
    <property type="evidence" value="ECO:0007669"/>
    <property type="project" value="UniProtKB-KW"/>
</dbReference>
<dbReference type="Pfam" id="PF04389">
    <property type="entry name" value="Peptidase_M28"/>
    <property type="match status" value="1"/>
</dbReference>
<dbReference type="InterPro" id="IPR003137">
    <property type="entry name" value="PA_domain"/>
</dbReference>
<evidence type="ECO:0000256" key="9">
    <source>
        <dbReference type="ARBA" id="ARBA00022729"/>
    </source>
</evidence>
<dbReference type="GO" id="GO:0008235">
    <property type="term" value="F:metalloexopeptidase activity"/>
    <property type="evidence" value="ECO:0007669"/>
    <property type="project" value="InterPro"/>
</dbReference>
<evidence type="ECO:0000256" key="11">
    <source>
        <dbReference type="ARBA" id="ARBA00022833"/>
    </source>
</evidence>
<dbReference type="SUPFAM" id="SSF52025">
    <property type="entry name" value="PA domain"/>
    <property type="match status" value="1"/>
</dbReference>
<evidence type="ECO:0000259" key="15">
    <source>
        <dbReference type="Pfam" id="PF02225"/>
    </source>
</evidence>
<dbReference type="OrthoDB" id="10013407at2759"/>
<dbReference type="PANTHER" id="PTHR12147">
    <property type="entry name" value="METALLOPEPTIDASE M28 FAMILY MEMBER"/>
    <property type="match status" value="1"/>
</dbReference>
<keyword evidence="13" id="KW-0325">Glycoprotein</keyword>
<evidence type="ECO:0000256" key="2">
    <source>
        <dbReference type="ARBA" id="ARBA00004613"/>
    </source>
</evidence>
<dbReference type="InterPro" id="IPR007484">
    <property type="entry name" value="Peptidase_M28"/>
</dbReference>
<dbReference type="AlphaFoldDB" id="A0A6A6S275"/>
<feature type="signal peptide" evidence="14">
    <location>
        <begin position="1"/>
        <end position="16"/>
    </location>
</feature>
<dbReference type="InterPro" id="IPR046450">
    <property type="entry name" value="PA_dom_sf"/>
</dbReference>
<dbReference type="Proteomes" id="UP000799753">
    <property type="component" value="Unassembled WGS sequence"/>
</dbReference>
<sequence>MKVSSAIGAFLAVASAAVVDRKARGDGHGHDHLPMVDSRKLQNAIKSKALLGGAKVLEKIAFSTPGRNRQMGTLGHNLTTDFLVKELKKLGGYYKVETQTFWAPTFLNGTGTLLIDGVKTDSGMFDYTTTGNVTAPIVVVNNLGCTSSDYPSTLSGNIALVKRGSCEFGLKSALAGAAGAKGALIYNNIQGRLEGTLGLPGRPEGEYLPTLGLSNTQGLDFVTQITGGATVTATIDVASDIQNRSTVNILATTTHGNSDEVLVLGAHTDSVYRGPGINDDGSGTIGILEVAKALSKYKVNNAVRFGWWSGEEIGLLGSEFYVASLSAEEQAKIRLYLNFDMIASPNYILGIYDGDGSAYNNTGPAGSAQLEHFYQNWFKSNGHNYTSVDFTGRSDYGPFLDINVPCGGTETGAEVIKTEAEVAMFGGTAGIPYDPNYHQAGDGVGNLAMDAFEINAKAIAASVAEYAVSYKSLPPKAKSNKRGVFPRRTGKGKTLRI</sequence>
<dbReference type="Gene3D" id="3.40.630.10">
    <property type="entry name" value="Zn peptidases"/>
    <property type="match status" value="1"/>
</dbReference>
<feature type="chain" id="PRO_5025709959" description="Peptide hydrolase" evidence="14">
    <location>
        <begin position="17"/>
        <end position="497"/>
    </location>
</feature>
<comment type="cofactor">
    <cofactor evidence="1">
        <name>Zn(2+)</name>
        <dbReference type="ChEBI" id="CHEBI:29105"/>
    </cofactor>
</comment>
<keyword evidence="18" id="KW-1185">Reference proteome</keyword>
<gene>
    <name evidence="17" type="ORF">P280DRAFT_518131</name>
</gene>
<dbReference type="SUPFAM" id="SSF53187">
    <property type="entry name" value="Zn-dependent exopeptidases"/>
    <property type="match status" value="1"/>
</dbReference>
<comment type="subcellular location">
    <subcellularLocation>
        <location evidence="2">Secreted</location>
    </subcellularLocation>
</comment>
<evidence type="ECO:0000256" key="14">
    <source>
        <dbReference type="RuleBase" id="RU361240"/>
    </source>
</evidence>
<dbReference type="GO" id="GO:0004177">
    <property type="term" value="F:aminopeptidase activity"/>
    <property type="evidence" value="ECO:0007669"/>
    <property type="project" value="UniProtKB-KW"/>
</dbReference>
<feature type="domain" description="PA" evidence="15">
    <location>
        <begin position="133"/>
        <end position="219"/>
    </location>
</feature>
<evidence type="ECO:0000256" key="5">
    <source>
        <dbReference type="ARBA" id="ARBA00022438"/>
    </source>
</evidence>
<dbReference type="EMBL" id="MU006784">
    <property type="protein sequence ID" value="KAF2640783.1"/>
    <property type="molecule type" value="Genomic_DNA"/>
</dbReference>
<evidence type="ECO:0000256" key="12">
    <source>
        <dbReference type="ARBA" id="ARBA00023049"/>
    </source>
</evidence>
<name>A0A6A6S275_9PLEO</name>
<dbReference type="Gene3D" id="3.50.30.30">
    <property type="match status" value="1"/>
</dbReference>
<evidence type="ECO:0000256" key="1">
    <source>
        <dbReference type="ARBA" id="ARBA00001947"/>
    </source>
</evidence>
<dbReference type="GO" id="GO:0005576">
    <property type="term" value="C:extracellular region"/>
    <property type="evidence" value="ECO:0007669"/>
    <property type="project" value="UniProtKB-SubCell"/>
</dbReference>
<evidence type="ECO:0000256" key="3">
    <source>
        <dbReference type="ARBA" id="ARBA00005957"/>
    </source>
</evidence>
<feature type="domain" description="Peptidase M28" evidence="16">
    <location>
        <begin position="248"/>
        <end position="461"/>
    </location>
</feature>
<accession>A0A6A6S275</accession>
<evidence type="ECO:0000256" key="8">
    <source>
        <dbReference type="ARBA" id="ARBA00022723"/>
    </source>
</evidence>
<dbReference type="InterPro" id="IPR045175">
    <property type="entry name" value="M28_fam"/>
</dbReference>
<evidence type="ECO:0000256" key="10">
    <source>
        <dbReference type="ARBA" id="ARBA00022801"/>
    </source>
</evidence>
<dbReference type="EC" id="3.4.-.-" evidence="14"/>
<dbReference type="CDD" id="cd03876">
    <property type="entry name" value="M28_SGAP_like"/>
    <property type="match status" value="1"/>
</dbReference>
<keyword evidence="6" id="KW-0964">Secreted</keyword>
<keyword evidence="5" id="KW-0031">Aminopeptidase</keyword>
<evidence type="ECO:0000259" key="16">
    <source>
        <dbReference type="Pfam" id="PF04389"/>
    </source>
</evidence>
<evidence type="ECO:0000313" key="17">
    <source>
        <dbReference type="EMBL" id="KAF2640783.1"/>
    </source>
</evidence>
<evidence type="ECO:0000313" key="18">
    <source>
        <dbReference type="Proteomes" id="UP000799753"/>
    </source>
</evidence>
<keyword evidence="10 14" id="KW-0378">Hydrolase</keyword>
<dbReference type="Pfam" id="PF02225">
    <property type="entry name" value="PA"/>
    <property type="match status" value="1"/>
</dbReference>
<dbReference type="PANTHER" id="PTHR12147:SF57">
    <property type="entry name" value="PEPTIDE HYDROLASE"/>
    <property type="match status" value="1"/>
</dbReference>
<protein>
    <recommendedName>
        <fullName evidence="14">Peptide hydrolase</fullName>
        <ecNumber evidence="14">3.4.-.-</ecNumber>
    </recommendedName>
</protein>
<evidence type="ECO:0000256" key="7">
    <source>
        <dbReference type="ARBA" id="ARBA00022670"/>
    </source>
</evidence>
<evidence type="ECO:0000256" key="4">
    <source>
        <dbReference type="ARBA" id="ARBA00011245"/>
    </source>
</evidence>
<evidence type="ECO:0000256" key="13">
    <source>
        <dbReference type="ARBA" id="ARBA00023180"/>
    </source>
</evidence>
<proteinExistence type="inferred from homology"/>
<keyword evidence="11 14" id="KW-0862">Zinc</keyword>
<comment type="subunit">
    <text evidence="4">Monomer.</text>
</comment>
<keyword evidence="8 14" id="KW-0479">Metal-binding</keyword>
<dbReference type="InterPro" id="IPR041756">
    <property type="entry name" value="M28_SGAP-like"/>
</dbReference>
<keyword evidence="9 14" id="KW-0732">Signal</keyword>
<dbReference type="FunFam" id="3.40.630.10:FF:000054">
    <property type="entry name" value="Peptide hydrolase"/>
    <property type="match status" value="1"/>
</dbReference>
<dbReference type="GO" id="GO:0006508">
    <property type="term" value="P:proteolysis"/>
    <property type="evidence" value="ECO:0007669"/>
    <property type="project" value="UniProtKB-KW"/>
</dbReference>
<keyword evidence="7 14" id="KW-0645">Protease</keyword>
<evidence type="ECO:0000256" key="6">
    <source>
        <dbReference type="ARBA" id="ARBA00022525"/>
    </source>
</evidence>
<reference evidence="17" key="1">
    <citation type="journal article" date="2020" name="Stud. Mycol.">
        <title>101 Dothideomycetes genomes: a test case for predicting lifestyles and emergence of pathogens.</title>
        <authorList>
            <person name="Haridas S."/>
            <person name="Albert R."/>
            <person name="Binder M."/>
            <person name="Bloem J."/>
            <person name="Labutti K."/>
            <person name="Salamov A."/>
            <person name="Andreopoulos B."/>
            <person name="Baker S."/>
            <person name="Barry K."/>
            <person name="Bills G."/>
            <person name="Bluhm B."/>
            <person name="Cannon C."/>
            <person name="Castanera R."/>
            <person name="Culley D."/>
            <person name="Daum C."/>
            <person name="Ezra D."/>
            <person name="Gonzalez J."/>
            <person name="Henrissat B."/>
            <person name="Kuo A."/>
            <person name="Liang C."/>
            <person name="Lipzen A."/>
            <person name="Lutzoni F."/>
            <person name="Magnuson J."/>
            <person name="Mondo S."/>
            <person name="Nolan M."/>
            <person name="Ohm R."/>
            <person name="Pangilinan J."/>
            <person name="Park H.-J."/>
            <person name="Ramirez L."/>
            <person name="Alfaro M."/>
            <person name="Sun H."/>
            <person name="Tritt A."/>
            <person name="Yoshinaga Y."/>
            <person name="Zwiers L.-H."/>
            <person name="Turgeon B."/>
            <person name="Goodwin S."/>
            <person name="Spatafora J."/>
            <person name="Crous P."/>
            <person name="Grigoriev I."/>
        </authorList>
    </citation>
    <scope>NUCLEOTIDE SEQUENCE</scope>
    <source>
        <strain evidence="17">CBS 473.64</strain>
    </source>
</reference>